<keyword evidence="2" id="KW-0472">Membrane</keyword>
<dbReference type="AlphaFoldDB" id="A0A2I0W015"/>
<evidence type="ECO:0000256" key="2">
    <source>
        <dbReference type="SAM" id="Phobius"/>
    </source>
</evidence>
<name>A0A2I0W015_9ASPA</name>
<reference evidence="3 4" key="1">
    <citation type="journal article" date="2016" name="Sci. Rep.">
        <title>The Dendrobium catenatum Lindl. genome sequence provides insights into polysaccharide synthase, floral development and adaptive evolution.</title>
        <authorList>
            <person name="Zhang G.Q."/>
            <person name="Xu Q."/>
            <person name="Bian C."/>
            <person name="Tsai W.C."/>
            <person name="Yeh C.M."/>
            <person name="Liu K.W."/>
            <person name="Yoshida K."/>
            <person name="Zhang L.S."/>
            <person name="Chang S.B."/>
            <person name="Chen F."/>
            <person name="Shi Y."/>
            <person name="Su Y.Y."/>
            <person name="Zhang Y.Q."/>
            <person name="Chen L.J."/>
            <person name="Yin Y."/>
            <person name="Lin M."/>
            <person name="Huang H."/>
            <person name="Deng H."/>
            <person name="Wang Z.W."/>
            <person name="Zhu S.L."/>
            <person name="Zhao X."/>
            <person name="Deng C."/>
            <person name="Niu S.C."/>
            <person name="Huang J."/>
            <person name="Wang M."/>
            <person name="Liu G.H."/>
            <person name="Yang H.J."/>
            <person name="Xiao X.J."/>
            <person name="Hsiao Y.Y."/>
            <person name="Wu W.L."/>
            <person name="Chen Y.Y."/>
            <person name="Mitsuda N."/>
            <person name="Ohme-Takagi M."/>
            <person name="Luo Y.B."/>
            <person name="Van de Peer Y."/>
            <person name="Liu Z.J."/>
        </authorList>
    </citation>
    <scope>NUCLEOTIDE SEQUENCE [LARGE SCALE GENOMIC DNA]</scope>
    <source>
        <tissue evidence="3">The whole plant</tissue>
    </source>
</reference>
<dbReference type="EMBL" id="KZ503041">
    <property type="protein sequence ID" value="PKU68996.1"/>
    <property type="molecule type" value="Genomic_DNA"/>
</dbReference>
<proteinExistence type="predicted"/>
<keyword evidence="2" id="KW-1133">Transmembrane helix</keyword>
<keyword evidence="2" id="KW-0812">Transmembrane</keyword>
<evidence type="ECO:0000313" key="4">
    <source>
        <dbReference type="Proteomes" id="UP000233837"/>
    </source>
</evidence>
<accession>A0A2I0W015</accession>
<protein>
    <submittedName>
        <fullName evidence="3">Uncharacterized protein</fullName>
    </submittedName>
</protein>
<dbReference type="Proteomes" id="UP000233837">
    <property type="component" value="Unassembled WGS sequence"/>
</dbReference>
<evidence type="ECO:0000256" key="1">
    <source>
        <dbReference type="SAM" id="MobiDB-lite"/>
    </source>
</evidence>
<reference evidence="3 4" key="2">
    <citation type="journal article" date="2017" name="Nature">
        <title>The Apostasia genome and the evolution of orchids.</title>
        <authorList>
            <person name="Zhang G.Q."/>
            <person name="Liu K.W."/>
            <person name="Li Z."/>
            <person name="Lohaus R."/>
            <person name="Hsiao Y.Y."/>
            <person name="Niu S.C."/>
            <person name="Wang J.Y."/>
            <person name="Lin Y.C."/>
            <person name="Xu Q."/>
            <person name="Chen L.J."/>
            <person name="Yoshida K."/>
            <person name="Fujiwara S."/>
            <person name="Wang Z.W."/>
            <person name="Zhang Y.Q."/>
            <person name="Mitsuda N."/>
            <person name="Wang M."/>
            <person name="Liu G.H."/>
            <person name="Pecoraro L."/>
            <person name="Huang H.X."/>
            <person name="Xiao X.J."/>
            <person name="Lin M."/>
            <person name="Wu X.Y."/>
            <person name="Wu W.L."/>
            <person name="Chen Y.Y."/>
            <person name="Chang S.B."/>
            <person name="Sakamoto S."/>
            <person name="Ohme-Takagi M."/>
            <person name="Yagi M."/>
            <person name="Zeng S.J."/>
            <person name="Shen C.Y."/>
            <person name="Yeh C.M."/>
            <person name="Luo Y.B."/>
            <person name="Tsai W.C."/>
            <person name="Van de Peer Y."/>
            <person name="Liu Z.J."/>
        </authorList>
    </citation>
    <scope>NUCLEOTIDE SEQUENCE [LARGE SCALE GENOMIC DNA]</scope>
    <source>
        <tissue evidence="3">The whole plant</tissue>
    </source>
</reference>
<feature type="region of interest" description="Disordered" evidence="1">
    <location>
        <begin position="34"/>
        <end position="57"/>
    </location>
</feature>
<evidence type="ECO:0000313" key="3">
    <source>
        <dbReference type="EMBL" id="PKU68996.1"/>
    </source>
</evidence>
<feature type="transmembrane region" description="Helical" evidence="2">
    <location>
        <begin position="67"/>
        <end position="86"/>
    </location>
</feature>
<sequence>MADDWTSSTMISIAKNFDLEDDLDGRRLDELDEATRDDGRRKRAQRARRDDRTKMSAPSITRTRRRIVVIIMIFQFLDYYSVLYSSSSVNSIEGDLEMLAKMQDLLELLM</sequence>
<gene>
    <name evidence="3" type="ORF">MA16_Dca002264</name>
</gene>
<keyword evidence="4" id="KW-1185">Reference proteome</keyword>
<organism evidence="3 4">
    <name type="scientific">Dendrobium catenatum</name>
    <dbReference type="NCBI Taxonomy" id="906689"/>
    <lineage>
        <taxon>Eukaryota</taxon>
        <taxon>Viridiplantae</taxon>
        <taxon>Streptophyta</taxon>
        <taxon>Embryophyta</taxon>
        <taxon>Tracheophyta</taxon>
        <taxon>Spermatophyta</taxon>
        <taxon>Magnoliopsida</taxon>
        <taxon>Liliopsida</taxon>
        <taxon>Asparagales</taxon>
        <taxon>Orchidaceae</taxon>
        <taxon>Epidendroideae</taxon>
        <taxon>Malaxideae</taxon>
        <taxon>Dendrobiinae</taxon>
        <taxon>Dendrobium</taxon>
    </lineage>
</organism>